<feature type="domain" description="Polysaccharide chain length determinant N-terminal" evidence="8">
    <location>
        <begin position="9"/>
        <end position="73"/>
    </location>
</feature>
<keyword evidence="10" id="KW-1185">Reference proteome</keyword>
<organism evidence="9 10">
    <name type="scientific">Paracoccus benzoatiresistens</name>
    <dbReference type="NCBI Taxonomy" id="2997341"/>
    <lineage>
        <taxon>Bacteria</taxon>
        <taxon>Pseudomonadati</taxon>
        <taxon>Pseudomonadota</taxon>
        <taxon>Alphaproteobacteria</taxon>
        <taxon>Rhodobacterales</taxon>
        <taxon>Paracoccaceae</taxon>
        <taxon>Paracoccus</taxon>
    </lineage>
</organism>
<keyword evidence="3 7" id="KW-0812">Transmembrane</keyword>
<evidence type="ECO:0000313" key="9">
    <source>
        <dbReference type="EMBL" id="MCZ0963317.1"/>
    </source>
</evidence>
<comment type="subcellular location">
    <subcellularLocation>
        <location evidence="1">Cell membrane</location>
        <topology evidence="1">Multi-pass membrane protein</topology>
    </subcellularLocation>
</comment>
<keyword evidence="6" id="KW-0175">Coiled coil</keyword>
<keyword evidence="4 7" id="KW-1133">Transmembrane helix</keyword>
<protein>
    <submittedName>
        <fullName evidence="9">Wzz/FepE/Etk N-terminal domain-containing protein</fullName>
    </submittedName>
</protein>
<accession>A0ABT4J8B0</accession>
<evidence type="ECO:0000256" key="7">
    <source>
        <dbReference type="SAM" id="Phobius"/>
    </source>
</evidence>
<reference evidence="9" key="1">
    <citation type="submission" date="2022-12" db="EMBL/GenBank/DDBJ databases">
        <title>Paracoccus sp. EF6 isolated from a lake water.</title>
        <authorList>
            <person name="Liu H."/>
        </authorList>
    </citation>
    <scope>NUCLEOTIDE SEQUENCE</scope>
    <source>
        <strain evidence="9">EF6</strain>
    </source>
</reference>
<evidence type="ECO:0000256" key="1">
    <source>
        <dbReference type="ARBA" id="ARBA00004651"/>
    </source>
</evidence>
<dbReference type="PANTHER" id="PTHR32309:SF31">
    <property type="entry name" value="CAPSULAR EXOPOLYSACCHARIDE FAMILY"/>
    <property type="match status" value="1"/>
</dbReference>
<evidence type="ECO:0000256" key="5">
    <source>
        <dbReference type="ARBA" id="ARBA00023136"/>
    </source>
</evidence>
<dbReference type="EMBL" id="JAPTYD010000034">
    <property type="protein sequence ID" value="MCZ0963317.1"/>
    <property type="molecule type" value="Genomic_DNA"/>
</dbReference>
<evidence type="ECO:0000256" key="2">
    <source>
        <dbReference type="ARBA" id="ARBA00022475"/>
    </source>
</evidence>
<feature type="transmembrane region" description="Helical" evidence="7">
    <location>
        <begin position="461"/>
        <end position="480"/>
    </location>
</feature>
<name>A0ABT4J8B0_9RHOB</name>
<evidence type="ECO:0000256" key="4">
    <source>
        <dbReference type="ARBA" id="ARBA00022989"/>
    </source>
</evidence>
<keyword evidence="2" id="KW-1003">Cell membrane</keyword>
<proteinExistence type="predicted"/>
<keyword evidence="5 7" id="KW-0472">Membrane</keyword>
<gene>
    <name evidence="9" type="ORF">OU682_17040</name>
</gene>
<dbReference type="Pfam" id="PF02706">
    <property type="entry name" value="Wzz"/>
    <property type="match status" value="1"/>
</dbReference>
<dbReference type="PANTHER" id="PTHR32309">
    <property type="entry name" value="TYROSINE-PROTEIN KINASE"/>
    <property type="match status" value="1"/>
</dbReference>
<evidence type="ECO:0000256" key="3">
    <source>
        <dbReference type="ARBA" id="ARBA00022692"/>
    </source>
</evidence>
<dbReference type="InterPro" id="IPR050445">
    <property type="entry name" value="Bact_polysacc_biosynth/exp"/>
</dbReference>
<comment type="caution">
    <text evidence="9">The sequence shown here is derived from an EMBL/GenBank/DDBJ whole genome shotgun (WGS) entry which is preliminary data.</text>
</comment>
<evidence type="ECO:0000259" key="8">
    <source>
        <dbReference type="Pfam" id="PF02706"/>
    </source>
</evidence>
<evidence type="ECO:0000256" key="6">
    <source>
        <dbReference type="SAM" id="Coils"/>
    </source>
</evidence>
<dbReference type="InterPro" id="IPR003856">
    <property type="entry name" value="LPS_length_determ_N"/>
</dbReference>
<evidence type="ECO:0000313" key="10">
    <source>
        <dbReference type="Proteomes" id="UP001149822"/>
    </source>
</evidence>
<feature type="transmembrane region" description="Helical" evidence="7">
    <location>
        <begin position="402"/>
        <end position="420"/>
    </location>
</feature>
<feature type="coiled-coil region" evidence="6">
    <location>
        <begin position="170"/>
        <end position="226"/>
    </location>
</feature>
<dbReference type="Proteomes" id="UP001149822">
    <property type="component" value="Unassembled WGS sequence"/>
</dbReference>
<sequence length="514" mass="56508">MGPIQSIADVMSMLQRRIVLFTLVLSLGLLAALAYALSQPSVYEATSLIQLRNTNLAGDEALSAARRVQGIEQYLMRRENVLALIEKHGLFSDQPAMSDDDRLFAFREQNQIRMIDASGAVPGADTQISALLITSQAGNPQQAAQVANDLAASLMAQDARERTRTIEELVAFLDAEARRLNDQLEQIDRKIREVKNTNEEALPDRAESLRSELVQLRELQLELDRQVLVLERDQLAAELRTETEGSEQADVSLAARLSRLNSELAQSRRVLPSDHPEVQRIEAEIQALRDNPAAAGDAIGNRQAELIESQRRTLEEQKEVISARQQEILSAMARMPMVEQELAGLARNQAQLVQQLSGVALQLAQAQGQQSMRDTGAAAGMIVLEDAQPPEYAMASSRKRSLAMGGVLSFGAALLLIFLLELRNPVMRNALAIERQLGVVPIAVVPLLPSAARRLQKTIRFGLALAIFLAAITVGGYLFLNRDQPETQEASRSRADATQLFLDHARNVADARLS</sequence>
<dbReference type="RefSeq" id="WP_268943390.1">
    <property type="nucleotide sequence ID" value="NZ_JAPTYD010000034.1"/>
</dbReference>